<organism evidence="8 9">
    <name type="scientific">Lentzea cavernae</name>
    <dbReference type="NCBI Taxonomy" id="2020703"/>
    <lineage>
        <taxon>Bacteria</taxon>
        <taxon>Bacillati</taxon>
        <taxon>Actinomycetota</taxon>
        <taxon>Actinomycetes</taxon>
        <taxon>Pseudonocardiales</taxon>
        <taxon>Pseudonocardiaceae</taxon>
        <taxon>Lentzea</taxon>
    </lineage>
</organism>
<evidence type="ECO:0000256" key="1">
    <source>
        <dbReference type="ARBA" id="ARBA00010641"/>
    </source>
</evidence>
<dbReference type="NCBIfam" id="NF007230">
    <property type="entry name" value="PRK09648.1"/>
    <property type="match status" value="1"/>
</dbReference>
<comment type="similarity">
    <text evidence="1">Belongs to the sigma-70 factor family. ECF subfamily.</text>
</comment>
<keyword evidence="5" id="KW-0804">Transcription</keyword>
<dbReference type="SUPFAM" id="SSF88946">
    <property type="entry name" value="Sigma2 domain of RNA polymerase sigma factors"/>
    <property type="match status" value="1"/>
</dbReference>
<sequence>MAQQMSSVAGIPYWNEDVDAEVQAAAAGDERAVTRLLTHLQPLVIRYCRARVRGPGCSFLAPEDIAQEISLGVLKALPGLRERNLPFLPFVYGIAAHKVADAMRAAKRDRTEPTASPLDDRHAAEDPERLLLEAELTARLDALLEELPPRQREIVVLRLVVGLSGDETAKALGTTSGAVRVAQHRALARLRTALRAGLPRPGPAEVTS</sequence>
<dbReference type="InterPro" id="IPR039425">
    <property type="entry name" value="RNA_pol_sigma-70-like"/>
</dbReference>
<evidence type="ECO:0000259" key="6">
    <source>
        <dbReference type="Pfam" id="PF04542"/>
    </source>
</evidence>
<evidence type="ECO:0000313" key="8">
    <source>
        <dbReference type="EMBL" id="GHH56432.1"/>
    </source>
</evidence>
<evidence type="ECO:0008006" key="10">
    <source>
        <dbReference type="Google" id="ProtNLM"/>
    </source>
</evidence>
<dbReference type="CDD" id="cd06171">
    <property type="entry name" value="Sigma70_r4"/>
    <property type="match status" value="1"/>
</dbReference>
<dbReference type="InterPro" id="IPR007627">
    <property type="entry name" value="RNA_pol_sigma70_r2"/>
</dbReference>
<name>A0ABQ3MRK8_9PSEU</name>
<evidence type="ECO:0000256" key="2">
    <source>
        <dbReference type="ARBA" id="ARBA00023015"/>
    </source>
</evidence>
<dbReference type="InterPro" id="IPR013249">
    <property type="entry name" value="RNA_pol_sigma70_r4_t2"/>
</dbReference>
<dbReference type="InterPro" id="IPR013325">
    <property type="entry name" value="RNA_pol_sigma_r2"/>
</dbReference>
<reference evidence="9" key="1">
    <citation type="journal article" date="2019" name="Int. J. Syst. Evol. Microbiol.">
        <title>The Global Catalogue of Microorganisms (GCM) 10K type strain sequencing project: providing services to taxonomists for standard genome sequencing and annotation.</title>
        <authorList>
            <consortium name="The Broad Institute Genomics Platform"/>
            <consortium name="The Broad Institute Genome Sequencing Center for Infectious Disease"/>
            <person name="Wu L."/>
            <person name="Ma J."/>
        </authorList>
    </citation>
    <scope>NUCLEOTIDE SEQUENCE [LARGE SCALE GENOMIC DNA]</scope>
    <source>
        <strain evidence="9">CGMCC 4.7367</strain>
    </source>
</reference>
<dbReference type="Gene3D" id="1.10.1740.10">
    <property type="match status" value="1"/>
</dbReference>
<dbReference type="EMBL" id="BNAR01000016">
    <property type="protein sequence ID" value="GHH56432.1"/>
    <property type="molecule type" value="Genomic_DNA"/>
</dbReference>
<keyword evidence="2" id="KW-0805">Transcription regulation</keyword>
<protein>
    <recommendedName>
        <fullName evidence="10">RNA polymerase sigma-70 factor, ECF subfamily</fullName>
    </recommendedName>
</protein>
<evidence type="ECO:0000259" key="7">
    <source>
        <dbReference type="Pfam" id="PF08281"/>
    </source>
</evidence>
<evidence type="ECO:0000256" key="3">
    <source>
        <dbReference type="ARBA" id="ARBA00023082"/>
    </source>
</evidence>
<keyword evidence="4" id="KW-0238">DNA-binding</keyword>
<evidence type="ECO:0000256" key="5">
    <source>
        <dbReference type="ARBA" id="ARBA00023163"/>
    </source>
</evidence>
<dbReference type="NCBIfam" id="TIGR02937">
    <property type="entry name" value="sigma70-ECF"/>
    <property type="match status" value="1"/>
</dbReference>
<dbReference type="Pfam" id="PF04542">
    <property type="entry name" value="Sigma70_r2"/>
    <property type="match status" value="1"/>
</dbReference>
<dbReference type="PRINTS" id="PR00046">
    <property type="entry name" value="SIGMA70FCT"/>
</dbReference>
<feature type="domain" description="RNA polymerase sigma factor 70 region 4 type 2" evidence="7">
    <location>
        <begin position="139"/>
        <end position="190"/>
    </location>
</feature>
<feature type="domain" description="RNA polymerase sigma-70 region 2" evidence="6">
    <location>
        <begin position="36"/>
        <end position="108"/>
    </location>
</feature>
<proteinExistence type="inferred from homology"/>
<dbReference type="PANTHER" id="PTHR43133">
    <property type="entry name" value="RNA POLYMERASE ECF-TYPE SIGMA FACTO"/>
    <property type="match status" value="1"/>
</dbReference>
<evidence type="ECO:0000313" key="9">
    <source>
        <dbReference type="Proteomes" id="UP000605568"/>
    </source>
</evidence>
<dbReference type="PANTHER" id="PTHR43133:SF58">
    <property type="entry name" value="ECF RNA POLYMERASE SIGMA FACTOR SIGD"/>
    <property type="match status" value="1"/>
</dbReference>
<dbReference type="InterPro" id="IPR036388">
    <property type="entry name" value="WH-like_DNA-bd_sf"/>
</dbReference>
<dbReference type="InterPro" id="IPR013324">
    <property type="entry name" value="RNA_pol_sigma_r3/r4-like"/>
</dbReference>
<gene>
    <name evidence="8" type="ORF">GCM10017774_74470</name>
</gene>
<keyword evidence="9" id="KW-1185">Reference proteome</keyword>
<dbReference type="Proteomes" id="UP000605568">
    <property type="component" value="Unassembled WGS sequence"/>
</dbReference>
<dbReference type="Pfam" id="PF08281">
    <property type="entry name" value="Sigma70_r4_2"/>
    <property type="match status" value="1"/>
</dbReference>
<comment type="caution">
    <text evidence="8">The sequence shown here is derived from an EMBL/GenBank/DDBJ whole genome shotgun (WGS) entry which is preliminary data.</text>
</comment>
<accession>A0ABQ3MRK8</accession>
<keyword evidence="3" id="KW-0731">Sigma factor</keyword>
<dbReference type="InterPro" id="IPR014284">
    <property type="entry name" value="RNA_pol_sigma-70_dom"/>
</dbReference>
<dbReference type="Gene3D" id="1.10.10.10">
    <property type="entry name" value="Winged helix-like DNA-binding domain superfamily/Winged helix DNA-binding domain"/>
    <property type="match status" value="1"/>
</dbReference>
<evidence type="ECO:0000256" key="4">
    <source>
        <dbReference type="ARBA" id="ARBA00023125"/>
    </source>
</evidence>
<dbReference type="InterPro" id="IPR000943">
    <property type="entry name" value="RNA_pol_sigma70"/>
</dbReference>
<dbReference type="SUPFAM" id="SSF88659">
    <property type="entry name" value="Sigma3 and sigma4 domains of RNA polymerase sigma factors"/>
    <property type="match status" value="1"/>
</dbReference>